<organism evidence="1 2">
    <name type="scientific">Sporotomaculum syntrophicum</name>
    <dbReference type="NCBI Taxonomy" id="182264"/>
    <lineage>
        <taxon>Bacteria</taxon>
        <taxon>Bacillati</taxon>
        <taxon>Bacillota</taxon>
        <taxon>Clostridia</taxon>
        <taxon>Eubacteriales</taxon>
        <taxon>Desulfallaceae</taxon>
        <taxon>Sporotomaculum</taxon>
    </lineage>
</organism>
<dbReference type="EMBL" id="LSRS01000008">
    <property type="protein sequence ID" value="KAF1083936.1"/>
    <property type="molecule type" value="Genomic_DNA"/>
</dbReference>
<evidence type="ECO:0000313" key="2">
    <source>
        <dbReference type="Proteomes" id="UP000798488"/>
    </source>
</evidence>
<name>A0A9D3AX26_9FIRM</name>
<keyword evidence="2" id="KW-1185">Reference proteome</keyword>
<protein>
    <submittedName>
        <fullName evidence="1">Uncharacterized protein</fullName>
    </submittedName>
</protein>
<proteinExistence type="predicted"/>
<gene>
    <name evidence="1" type="ORF">SPSYN_02848</name>
</gene>
<sequence length="123" mass="13772">MSIKTMVNTDICLCTVILETHNIKGAKNTIKNLSSAYESYIPGIKSGLCTLSGHHNKPENYLKDIAIIKTALKLFKANGCERISINKTKQNLILVNNKKVNTNTETVYMSVDQILKIFKIMKV</sequence>
<dbReference type="RefSeq" id="WP_161823124.1">
    <property type="nucleotide sequence ID" value="NZ_LSRS01000008.1"/>
</dbReference>
<dbReference type="AlphaFoldDB" id="A0A9D3AX26"/>
<reference evidence="1" key="1">
    <citation type="submission" date="2016-02" db="EMBL/GenBank/DDBJ databases">
        <title>Draft Genome Sequence of Sporotomaculum syntrophicum Strain FB, a Syntrophic Benzoate Degrader.</title>
        <authorList>
            <person name="Nobu M.K."/>
            <person name="Narihiro T."/>
            <person name="Qiu Y.-L."/>
            <person name="Ohashi A."/>
            <person name="Liu W.-T."/>
            <person name="Yuji S."/>
        </authorList>
    </citation>
    <scope>NUCLEOTIDE SEQUENCE</scope>
    <source>
        <strain evidence="1">FB</strain>
    </source>
</reference>
<comment type="caution">
    <text evidence="1">The sequence shown here is derived from an EMBL/GenBank/DDBJ whole genome shotgun (WGS) entry which is preliminary data.</text>
</comment>
<dbReference type="Proteomes" id="UP000798488">
    <property type="component" value="Unassembled WGS sequence"/>
</dbReference>
<evidence type="ECO:0000313" key="1">
    <source>
        <dbReference type="EMBL" id="KAF1083936.1"/>
    </source>
</evidence>
<accession>A0A9D3AX26</accession>